<dbReference type="PANTHER" id="PTHR30188:SF13">
    <property type="entry name" value="CONSERVED HYPOTHETICAL INTEGRAL MEMBRANE PROTEIN YRBE3B"/>
    <property type="match status" value="1"/>
</dbReference>
<dbReference type="EMBL" id="AP017624">
    <property type="protein sequence ID" value="BAV41528.1"/>
    <property type="molecule type" value="Genomic_DNA"/>
</dbReference>
<dbReference type="GO" id="GO:0005548">
    <property type="term" value="F:phospholipid transporter activity"/>
    <property type="evidence" value="ECO:0007669"/>
    <property type="project" value="TreeGrafter"/>
</dbReference>
<accession>A0A1B4Y387</accession>
<protein>
    <submittedName>
        <fullName evidence="2">Organic solvents resistance ABC transporter permease</fullName>
    </submittedName>
</protein>
<feature type="transmembrane region" description="Helical" evidence="1">
    <location>
        <begin position="165"/>
        <end position="187"/>
    </location>
</feature>
<feature type="transmembrane region" description="Helical" evidence="1">
    <location>
        <begin position="215"/>
        <end position="238"/>
    </location>
</feature>
<sequence length="284" mass="30108">MTVSASRSSRHRLRRTAKSLVREWNRLGSQMRFYVTTLTRIPDAVMHYRSELLRVIAQMGFGAGTLAVIGGTVVIVGFLAMTTGAIVAVQGYNQFASVGVEALTGFASAFFNTREIQPGTVMVALTATVGAGATAQLGAMRINEEIDALEVIGIRSVSYLASTRVLAGVVVAIPLFCVGLITAYLAARAGTTAIYGQGSGVYDHYFNTFLRPTDVLWSSFEVVVVALMIMLVCTYYGYNAHGGSAGVGEAVGRAVRASMVVASIAIVIMTLAIYGQSPNFHLAS</sequence>
<dbReference type="GO" id="GO:0043190">
    <property type="term" value="C:ATP-binding cassette (ABC) transporter complex"/>
    <property type="evidence" value="ECO:0007669"/>
    <property type="project" value="InterPro"/>
</dbReference>
<evidence type="ECO:0000313" key="3">
    <source>
        <dbReference type="Proteomes" id="UP000218067"/>
    </source>
</evidence>
<dbReference type="GeneID" id="93437011"/>
<evidence type="ECO:0000256" key="1">
    <source>
        <dbReference type="SAM" id="Phobius"/>
    </source>
</evidence>
<keyword evidence="1" id="KW-0812">Transmembrane</keyword>
<organism evidence="2 3">
    <name type="scientific">Mycobacterium ulcerans subsp. shinshuense</name>
    <dbReference type="NCBI Taxonomy" id="1124626"/>
    <lineage>
        <taxon>Bacteria</taxon>
        <taxon>Bacillati</taxon>
        <taxon>Actinomycetota</taxon>
        <taxon>Actinomycetes</taxon>
        <taxon>Mycobacteriales</taxon>
        <taxon>Mycobacteriaceae</taxon>
        <taxon>Mycobacterium</taxon>
        <taxon>Mycobacterium ulcerans group</taxon>
    </lineage>
</organism>
<dbReference type="InterPro" id="IPR030802">
    <property type="entry name" value="Permease_MalE"/>
</dbReference>
<name>A0A1B4Y387_MYCUL</name>
<feature type="transmembrane region" description="Helical" evidence="1">
    <location>
        <begin position="250"/>
        <end position="274"/>
    </location>
</feature>
<keyword evidence="1" id="KW-1133">Transmembrane helix</keyword>
<dbReference type="RefSeq" id="WP_096370759.1">
    <property type="nucleotide sequence ID" value="NZ_AP017624.1"/>
</dbReference>
<reference evidence="2 3" key="1">
    <citation type="submission" date="2016-08" db="EMBL/GenBank/DDBJ databases">
        <title>Complete genome sequence of Mycobacterium shinshuense, a subspecies of M. ulcerans.</title>
        <authorList>
            <person name="Yoshida M."/>
            <person name="Ogura Y."/>
            <person name="Hayashi T."/>
            <person name="Hoshino Y."/>
        </authorList>
    </citation>
    <scope>NUCLEOTIDE SEQUENCE [LARGE SCALE GENOMIC DNA]</scope>
    <source>
        <strain evidence="3">ATCC 33728</strain>
    </source>
</reference>
<dbReference type="PANTHER" id="PTHR30188">
    <property type="entry name" value="ABC TRANSPORTER PERMEASE PROTEIN-RELATED"/>
    <property type="match status" value="1"/>
</dbReference>
<proteinExistence type="predicted"/>
<keyword evidence="1" id="KW-0472">Membrane</keyword>
<gene>
    <name evidence="2" type="primary">yrbE3B</name>
    <name evidence="2" type="ORF">SHTP_2404</name>
</gene>
<dbReference type="AlphaFoldDB" id="A0A1B4Y387"/>
<dbReference type="Proteomes" id="UP000218067">
    <property type="component" value="Chromosome"/>
</dbReference>
<feature type="transmembrane region" description="Helical" evidence="1">
    <location>
        <begin position="55"/>
        <end position="80"/>
    </location>
</feature>
<evidence type="ECO:0000313" key="2">
    <source>
        <dbReference type="EMBL" id="BAV41528.1"/>
    </source>
</evidence>
<dbReference type="Pfam" id="PF02405">
    <property type="entry name" value="MlaE"/>
    <property type="match status" value="1"/>
</dbReference>